<evidence type="ECO:0000313" key="2">
    <source>
        <dbReference type="EMBL" id="GAA0961245.1"/>
    </source>
</evidence>
<organism evidence="2 3">
    <name type="scientific">Actinocorallia libanotica</name>
    <dbReference type="NCBI Taxonomy" id="46162"/>
    <lineage>
        <taxon>Bacteria</taxon>
        <taxon>Bacillati</taxon>
        <taxon>Actinomycetota</taxon>
        <taxon>Actinomycetes</taxon>
        <taxon>Streptosporangiales</taxon>
        <taxon>Thermomonosporaceae</taxon>
        <taxon>Actinocorallia</taxon>
    </lineage>
</organism>
<sequence>MKLRTLASAAALAAALTVPALSAPAHAAPTQAAGQSCFTIPWPPFVKVELIFPTGGSWRLAPVTKTFCH</sequence>
<evidence type="ECO:0000313" key="3">
    <source>
        <dbReference type="Proteomes" id="UP001500665"/>
    </source>
</evidence>
<protein>
    <submittedName>
        <fullName evidence="2">Uncharacterized protein</fullName>
    </submittedName>
</protein>
<evidence type="ECO:0000256" key="1">
    <source>
        <dbReference type="SAM" id="SignalP"/>
    </source>
</evidence>
<proteinExistence type="predicted"/>
<comment type="caution">
    <text evidence="2">The sequence shown here is derived from an EMBL/GenBank/DDBJ whole genome shotgun (WGS) entry which is preliminary data.</text>
</comment>
<keyword evidence="3" id="KW-1185">Reference proteome</keyword>
<dbReference type="EMBL" id="BAAAHH010000025">
    <property type="protein sequence ID" value="GAA0961245.1"/>
    <property type="molecule type" value="Genomic_DNA"/>
</dbReference>
<name>A0ABN1RPN4_9ACTN</name>
<reference evidence="2 3" key="1">
    <citation type="journal article" date="2019" name="Int. J. Syst. Evol. Microbiol.">
        <title>The Global Catalogue of Microorganisms (GCM) 10K type strain sequencing project: providing services to taxonomists for standard genome sequencing and annotation.</title>
        <authorList>
            <consortium name="The Broad Institute Genomics Platform"/>
            <consortium name="The Broad Institute Genome Sequencing Center for Infectious Disease"/>
            <person name="Wu L."/>
            <person name="Ma J."/>
        </authorList>
    </citation>
    <scope>NUCLEOTIDE SEQUENCE [LARGE SCALE GENOMIC DNA]</scope>
    <source>
        <strain evidence="2 3">JCM 10696</strain>
    </source>
</reference>
<dbReference type="RefSeq" id="WP_344243730.1">
    <property type="nucleotide sequence ID" value="NZ_BAAAHH010000025.1"/>
</dbReference>
<accession>A0ABN1RPN4</accession>
<feature type="chain" id="PRO_5045595172" evidence="1">
    <location>
        <begin position="28"/>
        <end position="69"/>
    </location>
</feature>
<feature type="signal peptide" evidence="1">
    <location>
        <begin position="1"/>
        <end position="27"/>
    </location>
</feature>
<dbReference type="Proteomes" id="UP001500665">
    <property type="component" value="Unassembled WGS sequence"/>
</dbReference>
<keyword evidence="1" id="KW-0732">Signal</keyword>
<gene>
    <name evidence="2" type="ORF">GCM10009550_53540</name>
</gene>